<gene>
    <name evidence="1" type="ORF">SMRZ_LOCUS17095</name>
</gene>
<dbReference type="EMBL" id="UZAI01017289">
    <property type="protein sequence ID" value="VDP22953.1"/>
    <property type="molecule type" value="Genomic_DNA"/>
</dbReference>
<dbReference type="Proteomes" id="UP000277204">
    <property type="component" value="Unassembled WGS sequence"/>
</dbReference>
<proteinExistence type="predicted"/>
<evidence type="ECO:0000313" key="2">
    <source>
        <dbReference type="Proteomes" id="UP000277204"/>
    </source>
</evidence>
<sequence>MIRRWVNPRKVLTARCDFDVNWFVTLFPSYCSRPPIIQHISSTLVIYKLNNHPIP</sequence>
<accession>A0A3P8FLF2</accession>
<protein>
    <submittedName>
        <fullName evidence="1">Uncharacterized protein</fullName>
    </submittedName>
</protein>
<evidence type="ECO:0000313" key="1">
    <source>
        <dbReference type="EMBL" id="VDP22953.1"/>
    </source>
</evidence>
<name>A0A3P8FLF2_9TREM</name>
<reference evidence="1 2" key="1">
    <citation type="submission" date="2018-11" db="EMBL/GenBank/DDBJ databases">
        <authorList>
            <consortium name="Pathogen Informatics"/>
        </authorList>
    </citation>
    <scope>NUCLEOTIDE SEQUENCE [LARGE SCALE GENOMIC DNA]</scope>
    <source>
        <strain evidence="1 2">Zambia</strain>
    </source>
</reference>
<keyword evidence="2" id="KW-1185">Reference proteome</keyword>
<dbReference type="AlphaFoldDB" id="A0A3P8FLF2"/>
<organism evidence="1 2">
    <name type="scientific">Schistosoma margrebowiei</name>
    <dbReference type="NCBI Taxonomy" id="48269"/>
    <lineage>
        <taxon>Eukaryota</taxon>
        <taxon>Metazoa</taxon>
        <taxon>Spiralia</taxon>
        <taxon>Lophotrochozoa</taxon>
        <taxon>Platyhelminthes</taxon>
        <taxon>Trematoda</taxon>
        <taxon>Digenea</taxon>
        <taxon>Strigeidida</taxon>
        <taxon>Schistosomatoidea</taxon>
        <taxon>Schistosomatidae</taxon>
        <taxon>Schistosoma</taxon>
    </lineage>
</organism>